<dbReference type="OrthoDB" id="24630at2759"/>
<evidence type="ECO:0000256" key="1">
    <source>
        <dbReference type="SAM" id="MobiDB-lite"/>
    </source>
</evidence>
<dbReference type="GO" id="GO:0004497">
    <property type="term" value="F:monooxygenase activity"/>
    <property type="evidence" value="ECO:0007669"/>
    <property type="project" value="UniProtKB-KW"/>
</dbReference>
<dbReference type="STRING" id="86259.A0A4Z1NF92"/>
<dbReference type="Pfam" id="PF01871">
    <property type="entry name" value="AMMECR1"/>
    <property type="match status" value="1"/>
</dbReference>
<evidence type="ECO:0000259" key="2">
    <source>
        <dbReference type="PROSITE" id="PS51112"/>
    </source>
</evidence>
<dbReference type="PANTHER" id="PTHR13016">
    <property type="entry name" value="AMMECR1 HOMOLOG"/>
    <property type="match status" value="1"/>
</dbReference>
<gene>
    <name evidence="3" type="ORF">E6O75_ATG07307</name>
</gene>
<protein>
    <submittedName>
        <fullName evidence="3">Dimethyl-sulfide monooxygenase</fullName>
    </submittedName>
</protein>
<proteinExistence type="predicted"/>
<feature type="compositionally biased region" description="Low complexity" evidence="1">
    <location>
        <begin position="69"/>
        <end position="111"/>
    </location>
</feature>
<dbReference type="InterPro" id="IPR023473">
    <property type="entry name" value="AMMECR1"/>
</dbReference>
<keyword evidence="3" id="KW-0503">Monooxygenase</keyword>
<dbReference type="InterPro" id="IPR036071">
    <property type="entry name" value="AMMECR1_dom_sf"/>
</dbReference>
<accession>A0A4Z1NF92</accession>
<evidence type="ECO:0000313" key="3">
    <source>
        <dbReference type="EMBL" id="TID14075.1"/>
    </source>
</evidence>
<dbReference type="PROSITE" id="PS51112">
    <property type="entry name" value="AMMECR1"/>
    <property type="match status" value="1"/>
</dbReference>
<dbReference type="Proteomes" id="UP000298493">
    <property type="component" value="Unassembled WGS sequence"/>
</dbReference>
<feature type="domain" description="AMMECR1" evidence="2">
    <location>
        <begin position="77"/>
        <end position="275"/>
    </location>
</feature>
<dbReference type="Gene3D" id="3.30.700.20">
    <property type="entry name" value="Hypothetical protein ph0010, domain 1"/>
    <property type="match status" value="1"/>
</dbReference>
<dbReference type="SUPFAM" id="SSF143447">
    <property type="entry name" value="AMMECR1-like"/>
    <property type="match status" value="1"/>
</dbReference>
<dbReference type="EMBL" id="SNSC02000024">
    <property type="protein sequence ID" value="TID14075.1"/>
    <property type="molecule type" value="Genomic_DNA"/>
</dbReference>
<dbReference type="InterPro" id="IPR002733">
    <property type="entry name" value="AMMECR1_domain"/>
</dbReference>
<dbReference type="NCBIfam" id="TIGR00296">
    <property type="entry name" value="TIGR00296 family protein"/>
    <property type="match status" value="1"/>
</dbReference>
<evidence type="ECO:0000313" key="4">
    <source>
        <dbReference type="Proteomes" id="UP000298493"/>
    </source>
</evidence>
<sequence length="286" mass="31796">MATAAHCAYCFEVLSSALEKRQPLSFREVEDLWDRYEVAAAGEAGVPEDEMDVILSPPPTAAISRILKSPSTSSSASSSTPSLSTVTDTSESSSTSSLSSLHKGSSSSKGGASDKKYPLFVTWDTIGKGGHKSLRGCIGTFEDQELDDGLRSYALTSAFEDHRFDEISLRELPNLGCGVTLLTDFESIKDPMEWTVGTHGLRISFTDRNRRFGSTYLPDVAREQGWTKEETMISLMRKAGWSSKSSDWRNVKDLKVVRYRGHRHELGYKEYSEWRHWVEETGRAST</sequence>
<keyword evidence="3" id="KW-0560">Oxidoreductase</keyword>
<comment type="caution">
    <text evidence="3">The sequence shown here is derived from an EMBL/GenBank/DDBJ whole genome shotgun (WGS) entry which is preliminary data.</text>
</comment>
<organism evidence="3 4">
    <name type="scientific">Venturia nashicola</name>
    <dbReference type="NCBI Taxonomy" id="86259"/>
    <lineage>
        <taxon>Eukaryota</taxon>
        <taxon>Fungi</taxon>
        <taxon>Dikarya</taxon>
        <taxon>Ascomycota</taxon>
        <taxon>Pezizomycotina</taxon>
        <taxon>Dothideomycetes</taxon>
        <taxon>Pleosporomycetidae</taxon>
        <taxon>Venturiales</taxon>
        <taxon>Venturiaceae</taxon>
        <taxon>Venturia</taxon>
    </lineage>
</organism>
<dbReference type="InterPro" id="IPR027485">
    <property type="entry name" value="AMMECR1_N"/>
</dbReference>
<keyword evidence="4" id="KW-1185">Reference proteome</keyword>
<name>A0A4Z1NF92_9PEZI</name>
<feature type="region of interest" description="Disordered" evidence="1">
    <location>
        <begin position="67"/>
        <end position="113"/>
    </location>
</feature>
<dbReference type="PANTHER" id="PTHR13016:SF0">
    <property type="entry name" value="AMME SYNDROME CANDIDATE GENE 1 PROTEIN"/>
    <property type="match status" value="1"/>
</dbReference>
<reference evidence="3 4" key="1">
    <citation type="submission" date="2019-04" db="EMBL/GenBank/DDBJ databases">
        <title>High contiguity whole genome sequence and gene annotation resource for two Venturia nashicola isolates.</title>
        <authorList>
            <person name="Prokchorchik M."/>
            <person name="Won K."/>
            <person name="Lee Y."/>
            <person name="Choi E.D."/>
            <person name="Segonzac C."/>
            <person name="Sohn K.H."/>
        </authorList>
    </citation>
    <scope>NUCLEOTIDE SEQUENCE [LARGE SCALE GENOMIC DNA]</scope>
    <source>
        <strain evidence="3 4">PRI2</strain>
    </source>
</reference>
<dbReference type="AlphaFoldDB" id="A0A4Z1NF92"/>